<keyword evidence="1" id="KW-0378">Hydrolase</keyword>
<gene>
    <name evidence="5" type="ORF">CTheo_7077</name>
</gene>
<evidence type="ECO:0008006" key="7">
    <source>
        <dbReference type="Google" id="ProtNLM"/>
    </source>
</evidence>
<accession>A0A5N5QD00</accession>
<dbReference type="InterPro" id="IPR024361">
    <property type="entry name" value="BACON"/>
</dbReference>
<dbReference type="SUPFAM" id="SSF55545">
    <property type="entry name" value="beta-N-acetylhexosaminidase-like domain"/>
    <property type="match status" value="1"/>
</dbReference>
<evidence type="ECO:0000259" key="3">
    <source>
        <dbReference type="Pfam" id="PF17829"/>
    </source>
</evidence>
<feature type="signal peptide" evidence="2">
    <location>
        <begin position="1"/>
        <end position="19"/>
    </location>
</feature>
<proteinExistence type="predicted"/>
<dbReference type="PANTHER" id="PTHR37842:SF2">
    <property type="entry name" value="GYLCOSYL HYDROLASE 115 C-TERMINAL DOMAIN-CONTAINING PROTEIN"/>
    <property type="match status" value="1"/>
</dbReference>
<dbReference type="InterPro" id="IPR031924">
    <property type="entry name" value="GH115"/>
</dbReference>
<dbReference type="Pfam" id="PF19190">
    <property type="entry name" value="BACON_2"/>
    <property type="match status" value="1"/>
</dbReference>
<dbReference type="InterPro" id="IPR042301">
    <property type="entry name" value="GH115_sf"/>
</dbReference>
<dbReference type="GO" id="GO:0016787">
    <property type="term" value="F:hydrolase activity"/>
    <property type="evidence" value="ECO:0007669"/>
    <property type="project" value="UniProtKB-KW"/>
</dbReference>
<dbReference type="InterPro" id="IPR041437">
    <property type="entry name" value="GH115_C"/>
</dbReference>
<feature type="domain" description="BACON" evidence="4">
    <location>
        <begin position="744"/>
        <end position="805"/>
    </location>
</feature>
<dbReference type="PANTHER" id="PTHR37842">
    <property type="match status" value="1"/>
</dbReference>
<sequence length="1018" mass="111660">MLIPRSWILGVAVLRPVFAISTGSCVSFDSKSGGYQVAATGSSKVLVSPNEWPGVVRAAGDFAKDLSTVTGKTLSVANATSTTASQNKRPIIVGTLGHSDLISAVLNATRLDVSAITGKWESFVAQQIANPLPGVDSAYVVIGSDKRGTIYGLYELSEQSGVSPWYWWADVPIQKHSNVYFTGTCSHGEPTVKYRGIFINDEQPAIQSWAQEKYTNGTGPPFNHFFYTNVFELLLRLRANYLWASPAMWSGMFYVDDPANAALADYYGIVMGTSHQEPMARATPNEWNLSPRGPWNFTSNAESVTNYWIEGIKRAAPYETVYTLGMRGEGDLPLEESTNIKNLETVVDAQRKILAQVYNKSDASTIPQMWCLYKEVQSYYEDGMRVPDDVILLWADDNWGNIRRFPLENERNRTGGAGVYYHFDYVGNPRDYKWIQSTQLEKVHEQMYVCPDKYPRAAINIAIADRTLASDRGANSMWIVNVGDLKPYEMAIEYFIALGRDVNRWRDRNSETDSIQTFVTQWATREFNLPSKSAEIANLVRSMTMMNARRKHELLNTTTYSLVNYHEAENIVATWKDMVSRSQAIYKSLPSGTQPAYFQLVHHPIQASSIVQELYYTVGKNNLYASQARLSTNALADQAVEIFESDYDLEAQYHSLLNGKWDHFMDQTHLGYYYWQQPMTNTMPAVNRVASKKQALAGPMRITIEGSLGAWPGDNSNQCAQGYNCPPPSLPPLDPYTPSKTRYIDVSAGGPNTFSWAATTNSSWLTISPASGSISASKSETRLTISVDWSKLGSVTGFGSISIKSAASKQVGGSTSVTVNLVAYGRAPASGFKGFVEGDGTVSIEAVHPTRNSSAGGAAWQILPGLGRTNGAVTPYPVLANGGKPFAVGSGPSLEYDFYTFTSPSNGNITLTSFISPALNGNGNDRPVGFAVQIDSDAPRTIYYSPVTSARSDPQGWGGADGWVANSITTVKTTHPASPGAHTLKVWMLEPAVVLQKFVIDTGGVRPSYLGPPESVRV</sequence>
<keyword evidence="2" id="KW-0732">Signal</keyword>
<evidence type="ECO:0000313" key="6">
    <source>
        <dbReference type="Proteomes" id="UP000383932"/>
    </source>
</evidence>
<dbReference type="Gene3D" id="3.30.379.10">
    <property type="entry name" value="Chitobiase/beta-hexosaminidase domain 2-like"/>
    <property type="match status" value="1"/>
</dbReference>
<dbReference type="Gene3D" id="2.60.120.1620">
    <property type="match status" value="1"/>
</dbReference>
<dbReference type="Pfam" id="PF15979">
    <property type="entry name" value="Glyco_hydro_115"/>
    <property type="match status" value="1"/>
</dbReference>
<dbReference type="Proteomes" id="UP000383932">
    <property type="component" value="Unassembled WGS sequence"/>
</dbReference>
<keyword evidence="6" id="KW-1185">Reference proteome</keyword>
<name>A0A5N5QD00_9AGAM</name>
<protein>
    <recommendedName>
        <fullName evidence="7">Gylcosyl hydrolase 115 C-terminal domain-containing protein</fullName>
    </recommendedName>
</protein>
<dbReference type="Pfam" id="PF17829">
    <property type="entry name" value="GH115_C"/>
    <property type="match status" value="1"/>
</dbReference>
<evidence type="ECO:0000313" key="5">
    <source>
        <dbReference type="EMBL" id="KAB5589479.1"/>
    </source>
</evidence>
<comment type="caution">
    <text evidence="5">The sequence shown here is derived from an EMBL/GenBank/DDBJ whole genome shotgun (WGS) entry which is preliminary data.</text>
</comment>
<feature type="domain" description="Gylcosyl hydrolase 115 C-terminal" evidence="3">
    <location>
        <begin position="834"/>
        <end position="1014"/>
    </location>
</feature>
<reference evidence="5 6" key="1">
    <citation type="journal article" date="2019" name="Fungal Biol. Biotechnol.">
        <title>Draft genome sequence of fastidious pathogen Ceratobasidium theobromae, which causes vascular-streak dieback in Theobroma cacao.</title>
        <authorList>
            <person name="Ali S.S."/>
            <person name="Asman A."/>
            <person name="Shao J."/>
            <person name="Firmansyah A.P."/>
            <person name="Susilo A.W."/>
            <person name="Rosmana A."/>
            <person name="McMahon P."/>
            <person name="Junaid M."/>
            <person name="Guest D."/>
            <person name="Kheng T.Y."/>
            <person name="Meinhardt L.W."/>
            <person name="Bailey B.A."/>
        </authorList>
    </citation>
    <scope>NUCLEOTIDE SEQUENCE [LARGE SCALE GENOMIC DNA]</scope>
    <source>
        <strain evidence="5 6">CT2</strain>
    </source>
</reference>
<evidence type="ECO:0000256" key="1">
    <source>
        <dbReference type="ARBA" id="ARBA00022801"/>
    </source>
</evidence>
<evidence type="ECO:0000256" key="2">
    <source>
        <dbReference type="SAM" id="SignalP"/>
    </source>
</evidence>
<organism evidence="5 6">
    <name type="scientific">Ceratobasidium theobromae</name>
    <dbReference type="NCBI Taxonomy" id="1582974"/>
    <lineage>
        <taxon>Eukaryota</taxon>
        <taxon>Fungi</taxon>
        <taxon>Dikarya</taxon>
        <taxon>Basidiomycota</taxon>
        <taxon>Agaricomycotina</taxon>
        <taxon>Agaricomycetes</taxon>
        <taxon>Cantharellales</taxon>
        <taxon>Ceratobasidiaceae</taxon>
        <taxon>Ceratobasidium</taxon>
    </lineage>
</organism>
<dbReference type="EMBL" id="SSOP01000264">
    <property type="protein sequence ID" value="KAB5589479.1"/>
    <property type="molecule type" value="Genomic_DNA"/>
</dbReference>
<dbReference type="Gene3D" id="3.20.20.520">
    <property type="entry name" value="Glycosyl hydrolase family 115"/>
    <property type="match status" value="1"/>
</dbReference>
<feature type="chain" id="PRO_5024300558" description="Gylcosyl hydrolase 115 C-terminal domain-containing protein" evidence="2">
    <location>
        <begin position="20"/>
        <end position="1018"/>
    </location>
</feature>
<dbReference type="Gene3D" id="1.20.58.2150">
    <property type="match status" value="1"/>
</dbReference>
<dbReference type="AlphaFoldDB" id="A0A5N5QD00"/>
<evidence type="ECO:0000259" key="4">
    <source>
        <dbReference type="Pfam" id="PF19190"/>
    </source>
</evidence>
<dbReference type="InterPro" id="IPR029018">
    <property type="entry name" value="Hex-like_dom2"/>
</dbReference>
<dbReference type="OrthoDB" id="4849794at2759"/>